<gene>
    <name evidence="3" type="ORF">H4O21_23165</name>
</gene>
<dbReference type="Proteomes" id="UP000565262">
    <property type="component" value="Unassembled WGS sequence"/>
</dbReference>
<evidence type="ECO:0000313" key="3">
    <source>
        <dbReference type="EMBL" id="MBB1489515.1"/>
    </source>
</evidence>
<proteinExistence type="predicted"/>
<keyword evidence="1" id="KW-0732">Signal</keyword>
<evidence type="ECO:0000256" key="1">
    <source>
        <dbReference type="SAM" id="SignalP"/>
    </source>
</evidence>
<dbReference type="AlphaFoldDB" id="A0A839IVY4"/>
<keyword evidence="4" id="KW-1185">Reference proteome</keyword>
<dbReference type="Pfam" id="PF11845">
    <property type="entry name" value="Tll0287-like"/>
    <property type="match status" value="1"/>
</dbReference>
<name>A0A839IVY4_9GAMM</name>
<dbReference type="RefSeq" id="WP_182811910.1">
    <property type="nucleotide sequence ID" value="NZ_JACJFM010000057.1"/>
</dbReference>
<protein>
    <submittedName>
        <fullName evidence="3">DUF3365 domain-containing protein</fullName>
    </submittedName>
</protein>
<organism evidence="3 4">
    <name type="scientific">Oceanospirillum sediminis</name>
    <dbReference type="NCBI Taxonomy" id="2760088"/>
    <lineage>
        <taxon>Bacteria</taxon>
        <taxon>Pseudomonadati</taxon>
        <taxon>Pseudomonadota</taxon>
        <taxon>Gammaproteobacteria</taxon>
        <taxon>Oceanospirillales</taxon>
        <taxon>Oceanospirillaceae</taxon>
        <taxon>Oceanospirillum</taxon>
    </lineage>
</organism>
<sequence>MLKNLNLILAGICLCTSGNLMADNASAPVPTLKSEARTVIQSLASSLGKELTTTAKQRGLPAAIEVCNTKAGPVTQQVSDKHNWQISRTSLKLRNPSNAPDAWEQAVLEKFAQQASQGADLKKLAYSEVITDSSGQKTFRLMKAIPVGQQCLACHGSQLTPEISSKLQHLYPEDQATGFSVGDLRGAFSLKKTL</sequence>
<dbReference type="InterPro" id="IPR021796">
    <property type="entry name" value="Tll0287-like_dom"/>
</dbReference>
<accession>A0A839IVY4</accession>
<feature type="signal peptide" evidence="1">
    <location>
        <begin position="1"/>
        <end position="22"/>
    </location>
</feature>
<comment type="caution">
    <text evidence="3">The sequence shown here is derived from an EMBL/GenBank/DDBJ whole genome shotgun (WGS) entry which is preliminary data.</text>
</comment>
<evidence type="ECO:0000259" key="2">
    <source>
        <dbReference type="Pfam" id="PF11845"/>
    </source>
</evidence>
<dbReference type="EMBL" id="JACJFM010000057">
    <property type="protein sequence ID" value="MBB1489515.1"/>
    <property type="molecule type" value="Genomic_DNA"/>
</dbReference>
<reference evidence="3 4" key="1">
    <citation type="submission" date="2020-08" db="EMBL/GenBank/DDBJ databases">
        <title>Oceanospirillum sp. nov. isolated from marine sediment.</title>
        <authorList>
            <person name="Ji X."/>
        </authorList>
    </citation>
    <scope>NUCLEOTIDE SEQUENCE [LARGE SCALE GENOMIC DNA]</scope>
    <source>
        <strain evidence="3 4">D5</strain>
    </source>
</reference>
<feature type="chain" id="PRO_5033046380" evidence="1">
    <location>
        <begin position="23"/>
        <end position="194"/>
    </location>
</feature>
<feature type="domain" description="Tll0287-like" evidence="2">
    <location>
        <begin position="32"/>
        <end position="190"/>
    </location>
</feature>
<evidence type="ECO:0000313" key="4">
    <source>
        <dbReference type="Proteomes" id="UP000565262"/>
    </source>
</evidence>